<gene>
    <name evidence="3" type="ORF">SMAR0320_LOCUS15195</name>
</gene>
<dbReference type="Pfam" id="PF01569">
    <property type="entry name" value="PAP2"/>
    <property type="match status" value="1"/>
</dbReference>
<proteinExistence type="predicted"/>
<dbReference type="InterPro" id="IPR036938">
    <property type="entry name" value="PAP2/HPO_sf"/>
</dbReference>
<dbReference type="GO" id="GO:0042392">
    <property type="term" value="F:sphingosine-1-phosphate phosphatase activity"/>
    <property type="evidence" value="ECO:0007669"/>
    <property type="project" value="TreeGrafter"/>
</dbReference>
<dbReference type="Gene3D" id="1.20.144.10">
    <property type="entry name" value="Phosphatidic acid phosphatase type 2/haloperoxidase"/>
    <property type="match status" value="1"/>
</dbReference>
<dbReference type="SUPFAM" id="SSF48317">
    <property type="entry name" value="Acid phosphatase/Vanadium-dependent haloperoxidase"/>
    <property type="match status" value="1"/>
</dbReference>
<keyword evidence="1" id="KW-1133">Transmembrane helix</keyword>
<feature type="transmembrane region" description="Helical" evidence="1">
    <location>
        <begin position="329"/>
        <end position="352"/>
    </location>
</feature>
<dbReference type="InterPro" id="IPR000326">
    <property type="entry name" value="PAP2/HPO"/>
</dbReference>
<keyword evidence="1" id="KW-0472">Membrane</keyword>
<sequence length="376" mass="41475">MNITKQPPGAYIRWIALLGILSYFLYFIIVGIKSDPPSSNAVYICDTNNLSELTQCQGLDDETSCANLADADGNEATCIQSSCGYKLFDHLDVSVAGTSDPYSSEDANDPTSFLSVMSIFYGLVPYLVGFIYGVSFLLTGSLVPLTRLVVLGVIVVINDEILKKVVVQKRPIGSCLYFKSFGMPSGHAATSIGLLTYLLLELFVLHPNLICGLTCQKKGGDGDDVYYFASGYGWQKRENNSNNAIDIEQDGDEAGEYSAVTNNNASGEEKIVDVEAGNPSNDSNANVSTSVQSSLQGRWKHHLYAFLYILLLFPVPFSRVYLYDHFKNQVLLGSVEGILIASIWYLVVMRLFGVRFMKWWSRSSCAKWFGLTFGQE</sequence>
<dbReference type="EMBL" id="HBGZ01021111">
    <property type="protein sequence ID" value="CAD9615043.1"/>
    <property type="molecule type" value="Transcribed_RNA"/>
</dbReference>
<evidence type="ECO:0000256" key="1">
    <source>
        <dbReference type="SAM" id="Phobius"/>
    </source>
</evidence>
<feature type="domain" description="Phosphatidic acid phosphatase type 2/haloperoxidase" evidence="2">
    <location>
        <begin position="297"/>
        <end position="349"/>
    </location>
</feature>
<dbReference type="PANTHER" id="PTHR14969:SF13">
    <property type="entry name" value="AT30094P"/>
    <property type="match status" value="1"/>
</dbReference>
<feature type="transmembrane region" description="Helical" evidence="1">
    <location>
        <begin position="119"/>
        <end position="138"/>
    </location>
</feature>
<evidence type="ECO:0000313" key="3">
    <source>
        <dbReference type="EMBL" id="CAD9615043.1"/>
    </source>
</evidence>
<evidence type="ECO:0000259" key="2">
    <source>
        <dbReference type="Pfam" id="PF01569"/>
    </source>
</evidence>
<accession>A0A7S2LUL8</accession>
<protein>
    <recommendedName>
        <fullName evidence="2">Phosphatidic acid phosphatase type 2/haloperoxidase domain-containing protein</fullName>
    </recommendedName>
</protein>
<feature type="transmembrane region" description="Helical" evidence="1">
    <location>
        <begin position="303"/>
        <end position="323"/>
    </location>
</feature>
<name>A0A7S2LUL8_9STRA</name>
<organism evidence="3">
    <name type="scientific">Skeletonema marinoi</name>
    <dbReference type="NCBI Taxonomy" id="267567"/>
    <lineage>
        <taxon>Eukaryota</taxon>
        <taxon>Sar</taxon>
        <taxon>Stramenopiles</taxon>
        <taxon>Ochrophyta</taxon>
        <taxon>Bacillariophyta</taxon>
        <taxon>Coscinodiscophyceae</taxon>
        <taxon>Thalassiosirophycidae</taxon>
        <taxon>Thalassiosirales</taxon>
        <taxon>Skeletonemataceae</taxon>
        <taxon>Skeletonema</taxon>
        <taxon>Skeletonema marinoi-dohrnii complex</taxon>
    </lineage>
</organism>
<dbReference type="PANTHER" id="PTHR14969">
    <property type="entry name" value="SPHINGOSINE-1-PHOSPHATE PHOSPHOHYDROLASE"/>
    <property type="match status" value="1"/>
</dbReference>
<dbReference type="UniPathway" id="UPA00378"/>
<keyword evidence="1" id="KW-0812">Transmembrane</keyword>
<dbReference type="AlphaFoldDB" id="A0A7S2LUL8"/>
<reference evidence="3" key="1">
    <citation type="submission" date="2021-01" db="EMBL/GenBank/DDBJ databases">
        <authorList>
            <person name="Corre E."/>
            <person name="Pelletier E."/>
            <person name="Niang G."/>
            <person name="Scheremetjew M."/>
            <person name="Finn R."/>
            <person name="Kale V."/>
            <person name="Holt S."/>
            <person name="Cochrane G."/>
            <person name="Meng A."/>
            <person name="Brown T."/>
            <person name="Cohen L."/>
        </authorList>
    </citation>
    <scope>NUCLEOTIDE SEQUENCE</scope>
    <source>
        <strain evidence="3">SM1012Den-03</strain>
    </source>
</reference>
<feature type="transmembrane region" description="Helical" evidence="1">
    <location>
        <begin position="12"/>
        <end position="32"/>
    </location>
</feature>